<evidence type="ECO:0000313" key="8">
    <source>
        <dbReference type="EMBL" id="MFC3492159.1"/>
    </source>
</evidence>
<reference evidence="9" key="1">
    <citation type="journal article" date="2019" name="Int. J. Syst. Evol. Microbiol.">
        <title>The Global Catalogue of Microorganisms (GCM) 10K type strain sequencing project: providing services to taxonomists for standard genome sequencing and annotation.</title>
        <authorList>
            <consortium name="The Broad Institute Genomics Platform"/>
            <consortium name="The Broad Institute Genome Sequencing Center for Infectious Disease"/>
            <person name="Wu L."/>
            <person name="Ma J."/>
        </authorList>
    </citation>
    <scope>NUCLEOTIDE SEQUENCE [LARGE SCALE GENOMIC DNA]</scope>
    <source>
        <strain evidence="9">CGMCC 4.7396</strain>
    </source>
</reference>
<proteinExistence type="inferred from homology"/>
<dbReference type="Gene3D" id="3.20.20.140">
    <property type="entry name" value="Metal-dependent hydrolases"/>
    <property type="match status" value="1"/>
</dbReference>
<keyword evidence="6" id="KW-0862">Zinc</keyword>
<dbReference type="EC" id="3.5.4.4" evidence="3"/>
<dbReference type="InterPro" id="IPR032466">
    <property type="entry name" value="Metal_Hydrolase"/>
</dbReference>
<keyword evidence="4" id="KW-0479">Metal-binding</keyword>
<dbReference type="EMBL" id="JBHRWO010000006">
    <property type="protein sequence ID" value="MFC3492159.1"/>
    <property type="molecule type" value="Genomic_DNA"/>
</dbReference>
<comment type="cofactor">
    <cofactor evidence="1">
        <name>Zn(2+)</name>
        <dbReference type="ChEBI" id="CHEBI:29105"/>
    </cofactor>
</comment>
<dbReference type="Proteomes" id="UP001595712">
    <property type="component" value="Unassembled WGS sequence"/>
</dbReference>
<feature type="domain" description="Adenosine deaminase" evidence="7">
    <location>
        <begin position="84"/>
        <end position="330"/>
    </location>
</feature>
<name>A0ABV7PUC8_9ACTN</name>
<dbReference type="InterPro" id="IPR001365">
    <property type="entry name" value="A_deaminase_dom"/>
</dbReference>
<evidence type="ECO:0000259" key="7">
    <source>
        <dbReference type="Pfam" id="PF00962"/>
    </source>
</evidence>
<dbReference type="InterPro" id="IPR006330">
    <property type="entry name" value="Ado/ade_deaminase"/>
</dbReference>
<evidence type="ECO:0000256" key="2">
    <source>
        <dbReference type="ARBA" id="ARBA00006676"/>
    </source>
</evidence>
<dbReference type="PANTHER" id="PTHR11409:SF43">
    <property type="entry name" value="ADENOSINE DEAMINASE"/>
    <property type="match status" value="1"/>
</dbReference>
<evidence type="ECO:0000313" key="9">
    <source>
        <dbReference type="Proteomes" id="UP001595712"/>
    </source>
</evidence>
<keyword evidence="9" id="KW-1185">Reference proteome</keyword>
<evidence type="ECO:0000256" key="5">
    <source>
        <dbReference type="ARBA" id="ARBA00022801"/>
    </source>
</evidence>
<comment type="similarity">
    <text evidence="2">Belongs to the metallo-dependent hydrolases superfamily. Adenosine and AMP deaminases family.</text>
</comment>
<dbReference type="SUPFAM" id="SSF51556">
    <property type="entry name" value="Metallo-dependent hydrolases"/>
    <property type="match status" value="1"/>
</dbReference>
<comment type="caution">
    <text evidence="8">The sequence shown here is derived from an EMBL/GenBank/DDBJ whole genome shotgun (WGS) entry which is preliminary data.</text>
</comment>
<evidence type="ECO:0000256" key="3">
    <source>
        <dbReference type="ARBA" id="ARBA00012784"/>
    </source>
</evidence>
<gene>
    <name evidence="8" type="ORF">ACFO8M_06640</name>
</gene>
<protein>
    <recommendedName>
        <fullName evidence="3">adenosine deaminase</fullName>
        <ecNumber evidence="3">3.5.4.4</ecNumber>
    </recommendedName>
</protein>
<sequence length="350" mass="38019">MNASDSLATLPKADLHVHQEATRYLDLVLAEREGREPYDWSAWRDRLAAELPPGKERLQRIGSVQPVSLEHDNDDELFTARFAALMRDHAAAGACYVEIRCGGEVATRDGFMSMFREAEQQVQADYPRLHAEVLAIVIGAGQDPERADAFADDCIRASDEGLAGIDFLYAPYDIEADWTPMYRLAERFADAGLGITAHAGELSTANIAAAARMPGLTRIGHGIHAATDPELLQLLVDQGVTLECALTCNDYFGVLPDLEEHPLLRLVEAGVAVTLATDNPVQLSTTIEQEYSVAAGLGMSDAQLADFTRNAIRAAFTSDERKSAMLGELAAARGKRSAFTAVDRAYDARP</sequence>
<dbReference type="Pfam" id="PF00962">
    <property type="entry name" value="A_deaminase"/>
    <property type="match status" value="1"/>
</dbReference>
<accession>A0ABV7PUC8</accession>
<evidence type="ECO:0000256" key="4">
    <source>
        <dbReference type="ARBA" id="ARBA00022723"/>
    </source>
</evidence>
<organism evidence="8 9">
    <name type="scientific">Glycomyces rhizosphaerae</name>
    <dbReference type="NCBI Taxonomy" id="2054422"/>
    <lineage>
        <taxon>Bacteria</taxon>
        <taxon>Bacillati</taxon>
        <taxon>Actinomycetota</taxon>
        <taxon>Actinomycetes</taxon>
        <taxon>Glycomycetales</taxon>
        <taxon>Glycomycetaceae</taxon>
        <taxon>Glycomyces</taxon>
    </lineage>
</organism>
<evidence type="ECO:0000256" key="1">
    <source>
        <dbReference type="ARBA" id="ARBA00001947"/>
    </source>
</evidence>
<keyword evidence="5" id="KW-0378">Hydrolase</keyword>
<dbReference type="PANTHER" id="PTHR11409">
    <property type="entry name" value="ADENOSINE DEAMINASE"/>
    <property type="match status" value="1"/>
</dbReference>
<dbReference type="RefSeq" id="WP_387972256.1">
    <property type="nucleotide sequence ID" value="NZ_JBHRWO010000006.1"/>
</dbReference>
<evidence type="ECO:0000256" key="6">
    <source>
        <dbReference type="ARBA" id="ARBA00022833"/>
    </source>
</evidence>